<proteinExistence type="predicted"/>
<sequence>MHMCPVSGSAYRKALKCSKKDLSVSKRNRKSGTMVSEGFFEVFADTDHAGCQDTRRSTSGSMQFLGYRLVSWSSKRQKIVAISSTKVEYIALSGVVLKSKHIDIRFYFLLSKGMLKIEFLINKLGMRSFTPDTLKQLADEVDE</sequence>
<protein>
    <submittedName>
        <fullName evidence="1">Retrovirus-related pol polyprotein from transposon TNT 1-94</fullName>
    </submittedName>
</protein>
<gene>
    <name evidence="1" type="ORF">Tco_0770469</name>
</gene>
<dbReference type="PANTHER" id="PTHR11439">
    <property type="entry name" value="GAG-POL-RELATED RETROTRANSPOSON"/>
    <property type="match status" value="1"/>
</dbReference>
<evidence type="ECO:0000313" key="2">
    <source>
        <dbReference type="Proteomes" id="UP001151760"/>
    </source>
</evidence>
<dbReference type="Proteomes" id="UP001151760">
    <property type="component" value="Unassembled WGS sequence"/>
</dbReference>
<name>A0ABQ4ZG70_9ASTR</name>
<comment type="caution">
    <text evidence="1">The sequence shown here is derived from an EMBL/GenBank/DDBJ whole genome shotgun (WGS) entry which is preliminary data.</text>
</comment>
<reference evidence="1" key="1">
    <citation type="journal article" date="2022" name="Int. J. Mol. Sci.">
        <title>Draft Genome of Tanacetum Coccineum: Genomic Comparison of Closely Related Tanacetum-Family Plants.</title>
        <authorList>
            <person name="Yamashiro T."/>
            <person name="Shiraishi A."/>
            <person name="Nakayama K."/>
            <person name="Satake H."/>
        </authorList>
    </citation>
    <scope>NUCLEOTIDE SEQUENCE</scope>
</reference>
<dbReference type="CDD" id="cd09272">
    <property type="entry name" value="RNase_HI_RT_Ty1"/>
    <property type="match status" value="1"/>
</dbReference>
<accession>A0ABQ4ZG70</accession>
<organism evidence="1 2">
    <name type="scientific">Tanacetum coccineum</name>
    <dbReference type="NCBI Taxonomy" id="301880"/>
    <lineage>
        <taxon>Eukaryota</taxon>
        <taxon>Viridiplantae</taxon>
        <taxon>Streptophyta</taxon>
        <taxon>Embryophyta</taxon>
        <taxon>Tracheophyta</taxon>
        <taxon>Spermatophyta</taxon>
        <taxon>Magnoliopsida</taxon>
        <taxon>eudicotyledons</taxon>
        <taxon>Gunneridae</taxon>
        <taxon>Pentapetalae</taxon>
        <taxon>asterids</taxon>
        <taxon>campanulids</taxon>
        <taxon>Asterales</taxon>
        <taxon>Asteraceae</taxon>
        <taxon>Asteroideae</taxon>
        <taxon>Anthemideae</taxon>
        <taxon>Anthemidinae</taxon>
        <taxon>Tanacetum</taxon>
    </lineage>
</organism>
<reference evidence="1" key="2">
    <citation type="submission" date="2022-01" db="EMBL/GenBank/DDBJ databases">
        <authorList>
            <person name="Yamashiro T."/>
            <person name="Shiraishi A."/>
            <person name="Satake H."/>
            <person name="Nakayama K."/>
        </authorList>
    </citation>
    <scope>NUCLEOTIDE SEQUENCE</scope>
</reference>
<evidence type="ECO:0000313" key="1">
    <source>
        <dbReference type="EMBL" id="GJS87833.1"/>
    </source>
</evidence>
<dbReference type="PANTHER" id="PTHR11439:SF483">
    <property type="entry name" value="PEPTIDE SYNTHASE GLIP-LIKE, PUTATIVE (AFU_ORTHOLOGUE AFUA_3G12920)-RELATED"/>
    <property type="match status" value="1"/>
</dbReference>
<keyword evidence="2" id="KW-1185">Reference proteome</keyword>
<dbReference type="EMBL" id="BQNB010011228">
    <property type="protein sequence ID" value="GJS87833.1"/>
    <property type="molecule type" value="Genomic_DNA"/>
</dbReference>